<accession>A0AAD1XRV8</accession>
<dbReference type="Proteomes" id="UP001295684">
    <property type="component" value="Unassembled WGS sequence"/>
</dbReference>
<proteinExistence type="predicted"/>
<protein>
    <submittedName>
        <fullName evidence="1">Uncharacterized protein</fullName>
    </submittedName>
</protein>
<name>A0AAD1XRV8_EUPCR</name>
<gene>
    <name evidence="1" type="ORF">ECRASSUSDP1_LOCUS18523</name>
</gene>
<comment type="caution">
    <text evidence="1">The sequence shown here is derived from an EMBL/GenBank/DDBJ whole genome shotgun (WGS) entry which is preliminary data.</text>
</comment>
<keyword evidence="2" id="KW-1185">Reference proteome</keyword>
<evidence type="ECO:0000313" key="1">
    <source>
        <dbReference type="EMBL" id="CAI2377140.1"/>
    </source>
</evidence>
<dbReference type="AlphaFoldDB" id="A0AAD1XRV8"/>
<organism evidence="1 2">
    <name type="scientific">Euplotes crassus</name>
    <dbReference type="NCBI Taxonomy" id="5936"/>
    <lineage>
        <taxon>Eukaryota</taxon>
        <taxon>Sar</taxon>
        <taxon>Alveolata</taxon>
        <taxon>Ciliophora</taxon>
        <taxon>Intramacronucleata</taxon>
        <taxon>Spirotrichea</taxon>
        <taxon>Hypotrichia</taxon>
        <taxon>Euplotida</taxon>
        <taxon>Euplotidae</taxon>
        <taxon>Moneuplotes</taxon>
    </lineage>
</organism>
<sequence length="139" mass="16237">MSFRTKPELPLGKEQPMVMSECMQGDYCCKLECDNIFEEMVPCEIRQNWSSFRIFDSDFIKKICTQNAQEDHILTGELIEIKDEIRKLPYLKTSKNLTKSENLDQIAENINQLSTSYLKKSQQKKLIQKLPILQNDANN</sequence>
<dbReference type="EMBL" id="CAMPGE010018752">
    <property type="protein sequence ID" value="CAI2377140.1"/>
    <property type="molecule type" value="Genomic_DNA"/>
</dbReference>
<reference evidence="1" key="1">
    <citation type="submission" date="2023-07" db="EMBL/GenBank/DDBJ databases">
        <authorList>
            <consortium name="AG Swart"/>
            <person name="Singh M."/>
            <person name="Singh A."/>
            <person name="Seah K."/>
            <person name="Emmerich C."/>
        </authorList>
    </citation>
    <scope>NUCLEOTIDE SEQUENCE</scope>
    <source>
        <strain evidence="1">DP1</strain>
    </source>
</reference>
<evidence type="ECO:0000313" key="2">
    <source>
        <dbReference type="Proteomes" id="UP001295684"/>
    </source>
</evidence>